<proteinExistence type="predicted"/>
<sequence length="77" mass="9027">MNEFTKKMLQMEDIVERMMEIDKRLSDEVGADVEQKVGGRCTSCNKVYPPDYQQNGDCIPCWREKNNHPKIDTEVNF</sequence>
<evidence type="ECO:0000313" key="2">
    <source>
        <dbReference type="Proteomes" id="UP001224926"/>
    </source>
</evidence>
<evidence type="ECO:0000313" key="1">
    <source>
        <dbReference type="EMBL" id="WMT07284.1"/>
    </source>
</evidence>
<keyword evidence="2" id="KW-1185">Reference proteome</keyword>
<protein>
    <submittedName>
        <fullName evidence="1">Uncharacterized protein</fullName>
    </submittedName>
</protein>
<reference evidence="1 2" key="1">
    <citation type="submission" date="2022-07" db="EMBL/GenBank/DDBJ databases">
        <title>Two temperate virus in Haloterrigena jeotgali A29.</title>
        <authorList>
            <person name="Deng X."/>
        </authorList>
    </citation>
    <scope>NUCLEOTIDE SEQUENCE [LARGE SCALE GENOMIC DNA]</scope>
    <source>
        <strain evidence="1 2">A29</strain>
    </source>
</reference>
<gene>
    <name evidence="1" type="ORF">NP511_18075</name>
</gene>
<accession>A0AAF0PD62</accession>
<dbReference type="GeneID" id="84215890"/>
<organism evidence="1 2">
    <name type="scientific">Natrinema thermotolerans</name>
    <dbReference type="NCBI Taxonomy" id="121872"/>
    <lineage>
        <taxon>Archaea</taxon>
        <taxon>Methanobacteriati</taxon>
        <taxon>Methanobacteriota</taxon>
        <taxon>Stenosarchaea group</taxon>
        <taxon>Halobacteria</taxon>
        <taxon>Halobacteriales</taxon>
        <taxon>Natrialbaceae</taxon>
        <taxon>Natrinema</taxon>
    </lineage>
</organism>
<dbReference type="GeneID" id="39864373"/>
<dbReference type="RefSeq" id="WP_049966567.1">
    <property type="nucleotide sequence ID" value="NZ_CP101873.1"/>
</dbReference>
<name>A0AAF0PD62_9EURY</name>
<dbReference type="AlphaFoldDB" id="A0AAF0PD62"/>
<dbReference type="EMBL" id="CP101873">
    <property type="protein sequence ID" value="WMT07284.1"/>
    <property type="molecule type" value="Genomic_DNA"/>
</dbReference>
<dbReference type="Proteomes" id="UP001224926">
    <property type="component" value="Chromosome"/>
</dbReference>